<dbReference type="InterPro" id="IPR006860">
    <property type="entry name" value="FecR"/>
</dbReference>
<dbReference type="PANTHER" id="PTHR30273:SF2">
    <property type="entry name" value="PROTEIN FECR"/>
    <property type="match status" value="1"/>
</dbReference>
<reference evidence="4" key="1">
    <citation type="submission" date="2021-04" db="EMBL/GenBank/DDBJ databases">
        <title>The complete genome sequence of Caulobacter sp. S6.</title>
        <authorList>
            <person name="Tang Y."/>
            <person name="Ouyang W."/>
            <person name="Liu Q."/>
            <person name="Huang B."/>
            <person name="Guo Z."/>
            <person name="Lei P."/>
        </authorList>
    </citation>
    <scope>NUCLEOTIDE SEQUENCE</scope>
    <source>
        <strain evidence="4">S6</strain>
    </source>
</reference>
<dbReference type="AlphaFoldDB" id="A0A975G1V0"/>
<protein>
    <submittedName>
        <fullName evidence="4">FecR domain-containing protein</fullName>
    </submittedName>
</protein>
<feature type="transmembrane region" description="Helical" evidence="1">
    <location>
        <begin position="80"/>
        <end position="100"/>
    </location>
</feature>
<evidence type="ECO:0000313" key="4">
    <source>
        <dbReference type="EMBL" id="QUD89578.1"/>
    </source>
</evidence>
<dbReference type="Proteomes" id="UP000676409">
    <property type="component" value="Chromosome"/>
</dbReference>
<dbReference type="InterPro" id="IPR032623">
    <property type="entry name" value="FecR_N"/>
</dbReference>
<organism evidence="4 5">
    <name type="scientific">Phenylobacterium montanum</name>
    <dbReference type="NCBI Taxonomy" id="2823693"/>
    <lineage>
        <taxon>Bacteria</taxon>
        <taxon>Pseudomonadati</taxon>
        <taxon>Pseudomonadota</taxon>
        <taxon>Alphaproteobacteria</taxon>
        <taxon>Caulobacterales</taxon>
        <taxon>Caulobacteraceae</taxon>
        <taxon>Phenylobacterium</taxon>
    </lineage>
</organism>
<dbReference type="Pfam" id="PF04773">
    <property type="entry name" value="FecR"/>
    <property type="match status" value="1"/>
</dbReference>
<keyword evidence="1" id="KW-0812">Transmembrane</keyword>
<dbReference type="GO" id="GO:0016989">
    <property type="term" value="F:sigma factor antagonist activity"/>
    <property type="evidence" value="ECO:0007669"/>
    <property type="project" value="TreeGrafter"/>
</dbReference>
<evidence type="ECO:0000259" key="3">
    <source>
        <dbReference type="Pfam" id="PF16220"/>
    </source>
</evidence>
<name>A0A975G1V0_9CAUL</name>
<evidence type="ECO:0000256" key="1">
    <source>
        <dbReference type="SAM" id="Phobius"/>
    </source>
</evidence>
<evidence type="ECO:0000259" key="2">
    <source>
        <dbReference type="Pfam" id="PF04773"/>
    </source>
</evidence>
<dbReference type="InterPro" id="IPR012373">
    <property type="entry name" value="Ferrdict_sens_TM"/>
</dbReference>
<feature type="domain" description="FecR protein" evidence="2">
    <location>
        <begin position="106"/>
        <end position="195"/>
    </location>
</feature>
<dbReference type="Pfam" id="PF16220">
    <property type="entry name" value="DUF4880"/>
    <property type="match status" value="1"/>
</dbReference>
<evidence type="ECO:0000313" key="5">
    <source>
        <dbReference type="Proteomes" id="UP000676409"/>
    </source>
</evidence>
<dbReference type="PIRSF" id="PIRSF018266">
    <property type="entry name" value="FecR"/>
    <property type="match status" value="1"/>
</dbReference>
<dbReference type="RefSeq" id="WP_211939630.1">
    <property type="nucleotide sequence ID" value="NZ_CP073078.1"/>
</dbReference>
<keyword evidence="5" id="KW-1185">Reference proteome</keyword>
<proteinExistence type="predicted"/>
<gene>
    <name evidence="4" type="ORF">KCG34_06770</name>
</gene>
<dbReference type="PANTHER" id="PTHR30273">
    <property type="entry name" value="PERIPLASMIC SIGNAL SENSOR AND SIGMA FACTOR ACTIVATOR FECR-RELATED"/>
    <property type="match status" value="1"/>
</dbReference>
<keyword evidence="1" id="KW-0472">Membrane</keyword>
<accession>A0A975G1V0</accession>
<sequence length="310" mass="32987">MGEANRNREAVMAEAADWLARLDASDRDASLKEAFESWRAESPSHAVALARLKGAWELSGQLQPAAARPKPTNTPMQMKPGWLISAAAAAGAIILVVATADPTVSYATQVGERRVIELGQGQSLTLNTDSRVEVRRRRSGALVRLTRGEVLVTSRSGAPPIHLSAGSLNLQTSGSTFDMRLTPQGARVAVVVGTVPLPGQSGRSEAANAGDVADIQAGEVVGSVRPMPAEVQRTVAWRTGRLEFDGQTLGEVVAEFNRYNRTKLSVAPEVAALRIGGGYDIDSPDAFAASTARAFDLKLRHQDDTLEISR</sequence>
<dbReference type="EMBL" id="CP073078">
    <property type="protein sequence ID" value="QUD89578.1"/>
    <property type="molecule type" value="Genomic_DNA"/>
</dbReference>
<keyword evidence="1" id="KW-1133">Transmembrane helix</keyword>
<feature type="domain" description="FecR N-terminal" evidence="3">
    <location>
        <begin position="14"/>
        <end position="52"/>
    </location>
</feature>
<dbReference type="Gene3D" id="2.60.120.1440">
    <property type="match status" value="1"/>
</dbReference>
<dbReference type="KEGG" id="caul:KCG34_06770"/>